<evidence type="ECO:0000256" key="5">
    <source>
        <dbReference type="ARBA" id="ARBA00023295"/>
    </source>
</evidence>
<evidence type="ECO:0000256" key="1">
    <source>
        <dbReference type="ARBA" id="ARBA00001412"/>
    </source>
</evidence>
<evidence type="ECO:0000256" key="2">
    <source>
        <dbReference type="ARBA" id="ARBA00005940"/>
    </source>
</evidence>
<evidence type="ECO:0000313" key="14">
    <source>
        <dbReference type="Proteomes" id="UP000321118"/>
    </source>
</evidence>
<comment type="catalytic activity">
    <reaction evidence="1 6">
        <text>Hydrolysis of terminal non-reducing beta-D-galactose residues in beta-D-galactosides.</text>
        <dbReference type="EC" id="3.2.1.23"/>
    </reaction>
</comment>
<dbReference type="SUPFAM" id="SSF52317">
    <property type="entry name" value="Class I glutamine amidotransferase-like"/>
    <property type="match status" value="1"/>
</dbReference>
<feature type="binding site" evidence="8">
    <location>
        <position position="151"/>
    </location>
    <ligand>
        <name>substrate</name>
    </ligand>
</feature>
<feature type="binding site" evidence="8">
    <location>
        <position position="113"/>
    </location>
    <ligand>
        <name>substrate</name>
    </ligand>
</feature>
<dbReference type="AlphaFoldDB" id="A0A510V0F2"/>
<keyword evidence="14" id="KW-1185">Reference proteome</keyword>
<dbReference type="Pfam" id="PF02449">
    <property type="entry name" value="Glyco_hydro_42"/>
    <property type="match status" value="1"/>
</dbReference>
<dbReference type="EC" id="3.2.1.23" evidence="3 6"/>
<evidence type="ECO:0000256" key="3">
    <source>
        <dbReference type="ARBA" id="ARBA00012756"/>
    </source>
</evidence>
<dbReference type="SUPFAM" id="SSF51445">
    <property type="entry name" value="(Trans)glycosidases"/>
    <property type="match status" value="1"/>
</dbReference>
<dbReference type="InterPro" id="IPR029062">
    <property type="entry name" value="Class_I_gatase-like"/>
</dbReference>
<feature type="binding site" evidence="9">
    <location>
        <position position="157"/>
    </location>
    <ligand>
        <name>Zn(2+)</name>
        <dbReference type="ChEBI" id="CHEBI:29105"/>
    </ligand>
</feature>
<dbReference type="Proteomes" id="UP000321118">
    <property type="component" value="Unassembled WGS sequence"/>
</dbReference>
<evidence type="ECO:0000256" key="7">
    <source>
        <dbReference type="PIRSR" id="PIRSR001084-1"/>
    </source>
</evidence>
<dbReference type="InterPro" id="IPR013529">
    <property type="entry name" value="Glyco_hydro_42_N"/>
</dbReference>
<feature type="domain" description="Beta-galactosidase C-terminal" evidence="12">
    <location>
        <begin position="611"/>
        <end position="665"/>
    </location>
</feature>
<dbReference type="PANTHER" id="PTHR36447:SF1">
    <property type="entry name" value="BETA-GALACTOSIDASE GANA"/>
    <property type="match status" value="1"/>
</dbReference>
<evidence type="ECO:0000313" key="13">
    <source>
        <dbReference type="EMBL" id="GEK20226.1"/>
    </source>
</evidence>
<gene>
    <name evidence="13" type="ORF">CXY01_07460</name>
</gene>
<dbReference type="GO" id="GO:0006012">
    <property type="term" value="P:galactose metabolic process"/>
    <property type="evidence" value="ECO:0007669"/>
    <property type="project" value="InterPro"/>
</dbReference>
<feature type="active site" description="Nucleophile" evidence="7">
    <location>
        <position position="306"/>
    </location>
</feature>
<keyword evidence="5 6" id="KW-0326">Glycosidase</keyword>
<comment type="caution">
    <text evidence="13">The sequence shown here is derived from an EMBL/GenBank/DDBJ whole genome shotgun (WGS) entry which is preliminary data.</text>
</comment>
<dbReference type="GO" id="GO:0004565">
    <property type="term" value="F:beta-galactosidase activity"/>
    <property type="evidence" value="ECO:0007669"/>
    <property type="project" value="UniProtKB-EC"/>
</dbReference>
<sequence>MTRTPFAPDRFWFGGDYNPEQWPREVWAQDVELMQRAGVNTATIGVFSWALLEPEEGRYDLGWLDDVVELLHAGGIGVVLATPTASPPPWFTAAHPDALPVLADGTRLWHGSRDTYCVCAPAYREASRSIARVLAERYGDHPALRAWHVHNEYGTYCWCDHVAAAFRVWLEDRYGTLDALNAAWWTTFWSQHYESWEQVVPPRATQYLHNPTQSVDFRRFFSDEMLDAYREQRAEIRAAGSSAPITTNFMLPTWNHLEQWSWSAELDVPSVDHYLDTTGPDGEAHVAYGSDLTRSWADGGPWLLMEQSMSSISTGGRITFKDPARAVRNSLGYVARGAQSSLFFQWRASAGGSEAWHGAMVPHAGADSATFRAVCELGSVLDSIAEVTRPPADGRLTSSEIAVWWHAEGWWALENRSLPSDHLTYPDAVRSVHRAAWHAGLEVDFTRPGADLSDYRVLLVPSMFALDDAAVRSLEEFVAGGGHVVVWPFSGIADENLHVVTGGYPGRLRDLVGLRVEHLAPLAADESVVLDDGSTGTVWSELVQPDDATVLRRYRGGDLDGSPAVTRAARGTGTVTYVSTHLDLTATRALLEDVAAAAGVAPVVADRPASVEVVRRRGAEHDYLFVLNHGERAACVTGPGVDLVAGGRTDDGVTVAAGGYLVLREDEDATWDVTTTG</sequence>
<evidence type="ECO:0000256" key="4">
    <source>
        <dbReference type="ARBA" id="ARBA00022801"/>
    </source>
</evidence>
<protein>
    <recommendedName>
        <fullName evidence="3 6">Beta-galactosidase</fullName>
        <shortName evidence="6">Beta-gal</shortName>
        <ecNumber evidence="3 6">3.2.1.23</ecNumber>
    </recommendedName>
</protein>
<evidence type="ECO:0000256" key="9">
    <source>
        <dbReference type="PIRSR" id="PIRSR001084-3"/>
    </source>
</evidence>
<evidence type="ECO:0000259" key="12">
    <source>
        <dbReference type="Pfam" id="PF08533"/>
    </source>
</evidence>
<name>A0A510V0F2_9CELL</name>
<dbReference type="Pfam" id="PF08532">
    <property type="entry name" value="Glyco_hydro_42M"/>
    <property type="match status" value="1"/>
</dbReference>
<evidence type="ECO:0000259" key="10">
    <source>
        <dbReference type="Pfam" id="PF02449"/>
    </source>
</evidence>
<evidence type="ECO:0000256" key="6">
    <source>
        <dbReference type="PIRNR" id="PIRNR001084"/>
    </source>
</evidence>
<comment type="similarity">
    <text evidence="2 6">Belongs to the glycosyl hydrolase 42 family.</text>
</comment>
<dbReference type="InterPro" id="IPR003476">
    <property type="entry name" value="Glyco_hydro_42"/>
</dbReference>
<feature type="domain" description="Beta-galactosidase trimerisation" evidence="11">
    <location>
        <begin position="400"/>
        <end position="600"/>
    </location>
</feature>
<dbReference type="RefSeq" id="WP_146925726.1">
    <property type="nucleotide sequence ID" value="NZ_BJUB01000002.1"/>
</dbReference>
<dbReference type="Pfam" id="PF08533">
    <property type="entry name" value="Glyco_hydro_42C"/>
    <property type="match status" value="1"/>
</dbReference>
<keyword evidence="4 6" id="KW-0378">Hydrolase</keyword>
<feature type="binding site" evidence="9">
    <location>
        <position position="117"/>
    </location>
    <ligand>
        <name>Zn(2+)</name>
        <dbReference type="ChEBI" id="CHEBI:29105"/>
    </ligand>
</feature>
<dbReference type="GO" id="GO:0046872">
    <property type="term" value="F:metal ion binding"/>
    <property type="evidence" value="ECO:0007669"/>
    <property type="project" value="UniProtKB-KW"/>
</dbReference>
<dbReference type="GO" id="GO:0009341">
    <property type="term" value="C:beta-galactosidase complex"/>
    <property type="evidence" value="ECO:0007669"/>
    <property type="project" value="InterPro"/>
</dbReference>
<reference evidence="13 14" key="1">
    <citation type="submission" date="2019-07" db="EMBL/GenBank/DDBJ databases">
        <title>Whole genome shotgun sequence of Cellulomonas xylanilytica NBRC 101102.</title>
        <authorList>
            <person name="Hosoyama A."/>
            <person name="Uohara A."/>
            <person name="Ohji S."/>
            <person name="Ichikawa N."/>
        </authorList>
    </citation>
    <scope>NUCLEOTIDE SEQUENCE [LARGE SCALE GENOMIC DNA]</scope>
    <source>
        <strain evidence="13 14">NBRC 101102</strain>
    </source>
</reference>
<proteinExistence type="inferred from homology"/>
<evidence type="ECO:0000259" key="11">
    <source>
        <dbReference type="Pfam" id="PF08532"/>
    </source>
</evidence>
<dbReference type="CDD" id="cd03143">
    <property type="entry name" value="A4_beta-galactosidase_middle_domain"/>
    <property type="match status" value="1"/>
</dbReference>
<feature type="domain" description="Glycoside hydrolase family 42 N-terminal" evidence="10">
    <location>
        <begin position="16"/>
        <end position="383"/>
    </location>
</feature>
<dbReference type="PIRSF" id="PIRSF001084">
    <property type="entry name" value="B-galactosidase"/>
    <property type="match status" value="1"/>
</dbReference>
<dbReference type="PANTHER" id="PTHR36447">
    <property type="entry name" value="BETA-GALACTOSIDASE GANA"/>
    <property type="match status" value="1"/>
</dbReference>
<keyword evidence="9" id="KW-0862">Zinc</keyword>
<organism evidence="13 14">
    <name type="scientific">Cellulomonas xylanilytica</name>
    <dbReference type="NCBI Taxonomy" id="233583"/>
    <lineage>
        <taxon>Bacteria</taxon>
        <taxon>Bacillati</taxon>
        <taxon>Actinomycetota</taxon>
        <taxon>Actinomycetes</taxon>
        <taxon>Micrococcales</taxon>
        <taxon>Cellulomonadaceae</taxon>
        <taxon>Cellulomonas</taxon>
    </lineage>
</organism>
<dbReference type="EMBL" id="BJUB01000002">
    <property type="protein sequence ID" value="GEK20226.1"/>
    <property type="molecule type" value="Genomic_DNA"/>
</dbReference>
<dbReference type="Gene3D" id="3.20.20.80">
    <property type="entry name" value="Glycosidases"/>
    <property type="match status" value="1"/>
</dbReference>
<dbReference type="OrthoDB" id="9800974at2"/>
<dbReference type="InterPro" id="IPR013738">
    <property type="entry name" value="Beta_galactosidase_Trimer"/>
</dbReference>
<dbReference type="InterPro" id="IPR013739">
    <property type="entry name" value="Beta_galactosidase_C"/>
</dbReference>
<feature type="binding site" evidence="9">
    <location>
        <position position="159"/>
    </location>
    <ligand>
        <name>Zn(2+)</name>
        <dbReference type="ChEBI" id="CHEBI:29105"/>
    </ligand>
</feature>
<evidence type="ECO:0000256" key="8">
    <source>
        <dbReference type="PIRSR" id="PIRSR001084-2"/>
    </source>
</evidence>
<dbReference type="Gene3D" id="3.40.50.880">
    <property type="match status" value="1"/>
</dbReference>
<dbReference type="Gene3D" id="2.60.40.1180">
    <property type="entry name" value="Golgi alpha-mannosidase II"/>
    <property type="match status" value="1"/>
</dbReference>
<accession>A0A510V0F2</accession>
<feature type="active site" description="Proton donor" evidence="7">
    <location>
        <position position="152"/>
    </location>
</feature>
<keyword evidence="9" id="KW-0479">Metal-binding</keyword>
<dbReference type="InterPro" id="IPR017853">
    <property type="entry name" value="GH"/>
</dbReference>
<dbReference type="InterPro" id="IPR013780">
    <property type="entry name" value="Glyco_hydro_b"/>
</dbReference>